<name>A0A150P5U4_SORCE</name>
<reference evidence="2 3" key="1">
    <citation type="submission" date="2014-02" db="EMBL/GenBank/DDBJ databases">
        <title>The small core and large imbalanced accessory genome model reveals a collaborative survival strategy of Sorangium cellulosum strains in nature.</title>
        <authorList>
            <person name="Han K."/>
            <person name="Peng R."/>
            <person name="Blom J."/>
            <person name="Li Y.-Z."/>
        </authorList>
    </citation>
    <scope>NUCLEOTIDE SEQUENCE [LARGE SCALE GENOMIC DNA]</scope>
    <source>
        <strain evidence="2 3">So0157-25</strain>
    </source>
</reference>
<dbReference type="Pfam" id="PF02985">
    <property type="entry name" value="HEAT"/>
    <property type="match status" value="1"/>
</dbReference>
<evidence type="ECO:0000256" key="1">
    <source>
        <dbReference type="ARBA" id="ARBA00022737"/>
    </source>
</evidence>
<dbReference type="InterPro" id="IPR016024">
    <property type="entry name" value="ARM-type_fold"/>
</dbReference>
<evidence type="ECO:0008006" key="4">
    <source>
        <dbReference type="Google" id="ProtNLM"/>
    </source>
</evidence>
<dbReference type="CDD" id="cd20694">
    <property type="entry name" value="CdiI_Ct-like"/>
    <property type="match status" value="1"/>
</dbReference>
<protein>
    <recommendedName>
        <fullName evidence="4">HEAT repeat domain-containing protein</fullName>
    </recommendedName>
</protein>
<dbReference type="Gene3D" id="1.25.10.10">
    <property type="entry name" value="Leucine-rich Repeat Variant"/>
    <property type="match status" value="1"/>
</dbReference>
<comment type="caution">
    <text evidence="2">The sequence shown here is derived from an EMBL/GenBank/DDBJ whole genome shotgun (WGS) entry which is preliminary data.</text>
</comment>
<dbReference type="Proteomes" id="UP000075420">
    <property type="component" value="Unassembled WGS sequence"/>
</dbReference>
<dbReference type="AlphaFoldDB" id="A0A150P5U4"/>
<dbReference type="InterPro" id="IPR000357">
    <property type="entry name" value="HEAT"/>
</dbReference>
<accession>A0A150P5U4</accession>
<dbReference type="SUPFAM" id="SSF48371">
    <property type="entry name" value="ARM repeat"/>
    <property type="match status" value="1"/>
</dbReference>
<proteinExistence type="predicted"/>
<keyword evidence="1" id="KW-0677">Repeat</keyword>
<dbReference type="EMBL" id="JELY01002998">
    <property type="protein sequence ID" value="KYF51062.1"/>
    <property type="molecule type" value="Genomic_DNA"/>
</dbReference>
<dbReference type="InterPro" id="IPR011989">
    <property type="entry name" value="ARM-like"/>
</dbReference>
<gene>
    <name evidence="2" type="ORF">BE08_22755</name>
</gene>
<evidence type="ECO:0000313" key="3">
    <source>
        <dbReference type="Proteomes" id="UP000075420"/>
    </source>
</evidence>
<organism evidence="2 3">
    <name type="scientific">Sorangium cellulosum</name>
    <name type="common">Polyangium cellulosum</name>
    <dbReference type="NCBI Taxonomy" id="56"/>
    <lineage>
        <taxon>Bacteria</taxon>
        <taxon>Pseudomonadati</taxon>
        <taxon>Myxococcota</taxon>
        <taxon>Polyangia</taxon>
        <taxon>Polyangiales</taxon>
        <taxon>Polyangiaceae</taxon>
        <taxon>Sorangium</taxon>
    </lineage>
</organism>
<sequence length="128" mass="14103">MDPFRERWTKADVEAAIARGAPAELLHVPIVVSLDPPGRVWSEQICLRLAGHPSPDVRGNAVLGLGHLARIFRSLHRRRVQPVIEAGLGDPDPRVRAQAGAAADDVEWYLGWVLAGREHNRGRSVCPR</sequence>
<dbReference type="InterPro" id="IPR049796">
    <property type="entry name" value="CdiI_Ct-like"/>
</dbReference>
<evidence type="ECO:0000313" key="2">
    <source>
        <dbReference type="EMBL" id="KYF51062.1"/>
    </source>
</evidence>